<dbReference type="GO" id="GO:0003723">
    <property type="term" value="F:RNA binding"/>
    <property type="evidence" value="ECO:0007669"/>
    <property type="project" value="InterPro"/>
</dbReference>
<dbReference type="GO" id="GO:0009451">
    <property type="term" value="P:RNA modification"/>
    <property type="evidence" value="ECO:0007669"/>
    <property type="project" value="InterPro"/>
</dbReference>
<keyword evidence="2" id="KW-1185">Reference proteome</keyword>
<dbReference type="Proteomes" id="UP000436088">
    <property type="component" value="Unassembled WGS sequence"/>
</dbReference>
<evidence type="ECO:0008006" key="3">
    <source>
        <dbReference type="Google" id="ProtNLM"/>
    </source>
</evidence>
<name>A0A6A3CKQ3_HIBSY</name>
<organism evidence="1 2">
    <name type="scientific">Hibiscus syriacus</name>
    <name type="common">Rose of Sharon</name>
    <dbReference type="NCBI Taxonomy" id="106335"/>
    <lineage>
        <taxon>Eukaryota</taxon>
        <taxon>Viridiplantae</taxon>
        <taxon>Streptophyta</taxon>
        <taxon>Embryophyta</taxon>
        <taxon>Tracheophyta</taxon>
        <taxon>Spermatophyta</taxon>
        <taxon>Magnoliopsida</taxon>
        <taxon>eudicotyledons</taxon>
        <taxon>Gunneridae</taxon>
        <taxon>Pentapetalae</taxon>
        <taxon>rosids</taxon>
        <taxon>malvids</taxon>
        <taxon>Malvales</taxon>
        <taxon>Malvaceae</taxon>
        <taxon>Malvoideae</taxon>
        <taxon>Hibiscus</taxon>
    </lineage>
</organism>
<protein>
    <recommendedName>
        <fullName evidence="3">Pentatricopeptide repeat-containing protein</fullName>
    </recommendedName>
</protein>
<dbReference type="PANTHER" id="PTHR47926">
    <property type="entry name" value="PENTATRICOPEPTIDE REPEAT-CONTAINING PROTEIN"/>
    <property type="match status" value="1"/>
</dbReference>
<dbReference type="EMBL" id="VEPZ02000279">
    <property type="protein sequence ID" value="KAE8728152.1"/>
    <property type="molecule type" value="Genomic_DNA"/>
</dbReference>
<reference evidence="1" key="1">
    <citation type="submission" date="2019-09" db="EMBL/GenBank/DDBJ databases">
        <title>Draft genome information of white flower Hibiscus syriacus.</title>
        <authorList>
            <person name="Kim Y.-M."/>
        </authorList>
    </citation>
    <scope>NUCLEOTIDE SEQUENCE [LARGE SCALE GENOMIC DNA]</scope>
    <source>
        <strain evidence="1">YM2019G1</strain>
    </source>
</reference>
<accession>A0A6A3CKQ3</accession>
<dbReference type="Gene3D" id="1.25.40.10">
    <property type="entry name" value="Tetratricopeptide repeat domain"/>
    <property type="match status" value="1"/>
</dbReference>
<evidence type="ECO:0000313" key="2">
    <source>
        <dbReference type="Proteomes" id="UP000436088"/>
    </source>
</evidence>
<gene>
    <name evidence="1" type="ORF">F3Y22_tig00004779pilonHSYRG00167</name>
</gene>
<evidence type="ECO:0000313" key="1">
    <source>
        <dbReference type="EMBL" id="KAE8728152.1"/>
    </source>
</evidence>
<comment type="caution">
    <text evidence="1">The sequence shown here is derived from an EMBL/GenBank/DDBJ whole genome shotgun (WGS) entry which is preliminary data.</text>
</comment>
<proteinExistence type="predicted"/>
<sequence>MGKKYMTALFKNDSAVMAMYATCGRMDMAQQLFDHVTPKNLIVTIPSHAHIFAPMIPPKPELTAACIVNRLFRSNLLSVVVEIVLKLPLAPNVVIWRSQMAAYQIHGETELGANCYGALVVLLNIYAEGAISKEKACREKEKKDVALWHSEKLVLPYVLINEGNLCLLRLRVRVLDSMCLSQEVVSIDTRPSTLLSDVRYRYPAIDIGIRCMGLSIA</sequence>
<dbReference type="InterPro" id="IPR046960">
    <property type="entry name" value="PPR_At4g14850-like_plant"/>
</dbReference>
<dbReference type="PANTHER" id="PTHR47926:SF347">
    <property type="entry name" value="PENTATRICOPEPTIDE REPEAT-CONTAINING PROTEIN"/>
    <property type="match status" value="1"/>
</dbReference>
<dbReference type="InterPro" id="IPR011990">
    <property type="entry name" value="TPR-like_helical_dom_sf"/>
</dbReference>
<dbReference type="AlphaFoldDB" id="A0A6A3CKQ3"/>